<gene>
    <name evidence="3" type="ORF">BECKMB1821H_GA0114242_100422</name>
    <name evidence="2" type="ORF">BECKMB1821I_GA0114274_100422</name>
</gene>
<dbReference type="EMBL" id="CAADGH010000004">
    <property type="protein sequence ID" value="VFK74374.1"/>
    <property type="molecule type" value="Genomic_DNA"/>
</dbReference>
<dbReference type="EMBL" id="CAADFQ010000004">
    <property type="protein sequence ID" value="VFK27639.1"/>
    <property type="molecule type" value="Genomic_DNA"/>
</dbReference>
<keyword evidence="1" id="KW-1133">Transmembrane helix</keyword>
<name>A0A451B7X7_9GAMM</name>
<feature type="transmembrane region" description="Helical" evidence="1">
    <location>
        <begin position="6"/>
        <end position="22"/>
    </location>
</feature>
<proteinExistence type="predicted"/>
<keyword evidence="1" id="KW-0812">Transmembrane</keyword>
<protein>
    <submittedName>
        <fullName evidence="3">Uncharacterized protein</fullName>
    </submittedName>
</protein>
<dbReference type="AlphaFoldDB" id="A0A451B7X7"/>
<reference evidence="3" key="1">
    <citation type="submission" date="2019-02" db="EMBL/GenBank/DDBJ databases">
        <authorList>
            <person name="Gruber-Vodicka R. H."/>
            <person name="Seah K. B. B."/>
        </authorList>
    </citation>
    <scope>NUCLEOTIDE SEQUENCE</scope>
    <source>
        <strain evidence="3">BECK_BZ198</strain>
        <strain evidence="2">BECK_BZ199</strain>
    </source>
</reference>
<evidence type="ECO:0000313" key="3">
    <source>
        <dbReference type="EMBL" id="VFK74374.1"/>
    </source>
</evidence>
<evidence type="ECO:0000313" key="2">
    <source>
        <dbReference type="EMBL" id="VFK27639.1"/>
    </source>
</evidence>
<evidence type="ECO:0000256" key="1">
    <source>
        <dbReference type="SAM" id="Phobius"/>
    </source>
</evidence>
<accession>A0A451B7X7</accession>
<keyword evidence="1" id="KW-0472">Membrane</keyword>
<sequence length="240" mass="27678">MRPKIWGISFFQYVYLVSLIPVKIVIRKFLPLCCLMFVFSCGIVTAQEISPALESDIHGILGEFENCTQKDGLSRITDGIGLRLDQLIQSIFGISPRAAPEELAVAWFGAFEESRYERIVEDLRRDIPDQREWSKRLAQAEEDIAYLERITDIEIEIALIRRLDAGLSAEKRAGECGKVLADLLMKVAEQRDKAQAWLRLIRFHVRKEKGLRHSEGLRKRADEAWDRLQESRDTLDGYRQ</sequence>
<organism evidence="3">
    <name type="scientific">Candidatus Kentrum sp. MB</name>
    <dbReference type="NCBI Taxonomy" id="2138164"/>
    <lineage>
        <taxon>Bacteria</taxon>
        <taxon>Pseudomonadati</taxon>
        <taxon>Pseudomonadota</taxon>
        <taxon>Gammaproteobacteria</taxon>
        <taxon>Candidatus Kentrum</taxon>
    </lineage>
</organism>